<gene>
    <name evidence="2" type="ORF">OEA41_007324</name>
</gene>
<evidence type="ECO:0000313" key="3">
    <source>
        <dbReference type="Proteomes" id="UP001276659"/>
    </source>
</evidence>
<accession>A0AAD9ZCK8</accession>
<comment type="caution">
    <text evidence="2">The sequence shown here is derived from an EMBL/GenBank/DDBJ whole genome shotgun (WGS) entry which is preliminary data.</text>
</comment>
<feature type="region of interest" description="Disordered" evidence="1">
    <location>
        <begin position="234"/>
        <end position="261"/>
    </location>
</feature>
<keyword evidence="3" id="KW-1185">Reference proteome</keyword>
<dbReference type="EMBL" id="JASNWA010000004">
    <property type="protein sequence ID" value="KAK3176002.1"/>
    <property type="molecule type" value="Genomic_DNA"/>
</dbReference>
<dbReference type="AlphaFoldDB" id="A0AAD9ZCK8"/>
<reference evidence="2" key="1">
    <citation type="submission" date="2022-11" db="EMBL/GenBank/DDBJ databases">
        <title>Chromosomal genome sequence assembly and mating type (MAT) locus characterization of the leprose asexual lichenized fungus Lepraria neglecta (Nyl.) Erichsen.</title>
        <authorList>
            <person name="Allen J.L."/>
            <person name="Pfeffer B."/>
        </authorList>
    </citation>
    <scope>NUCLEOTIDE SEQUENCE</scope>
    <source>
        <strain evidence="2">Allen 5258</strain>
    </source>
</reference>
<sequence>MLADKATPDFNLKDQLWYIARANDRDDYIAQRAVTLRDARQRLQNDRRPFPWFRLPFEIRLKAYHYALVDGDHVLEIFTPSDEGAEGGESEDTARPSTQAPILRFTYYYQGRAYSRLKDIATALIRTNRQVFNEAEPLLRSKLCMYIANNIHLRELRFDALVLAVLANFPNEALVLEFIQIKGLSSISQSPGTLACYRYAMSKDGEPDEELNNLLPSRMNALLAYLRSEMLDRSAPPQSNDEWVWEGPANQTLWDDEEPDW</sequence>
<protein>
    <submittedName>
        <fullName evidence="2">Uncharacterized protein</fullName>
    </submittedName>
</protein>
<organism evidence="2 3">
    <name type="scientific">Lepraria neglecta</name>
    <dbReference type="NCBI Taxonomy" id="209136"/>
    <lineage>
        <taxon>Eukaryota</taxon>
        <taxon>Fungi</taxon>
        <taxon>Dikarya</taxon>
        <taxon>Ascomycota</taxon>
        <taxon>Pezizomycotina</taxon>
        <taxon>Lecanoromycetes</taxon>
        <taxon>OSLEUM clade</taxon>
        <taxon>Lecanoromycetidae</taxon>
        <taxon>Lecanorales</taxon>
        <taxon>Lecanorineae</taxon>
        <taxon>Stereocaulaceae</taxon>
        <taxon>Lepraria</taxon>
    </lineage>
</organism>
<name>A0AAD9ZCK8_9LECA</name>
<evidence type="ECO:0000256" key="1">
    <source>
        <dbReference type="SAM" id="MobiDB-lite"/>
    </source>
</evidence>
<dbReference type="Proteomes" id="UP001276659">
    <property type="component" value="Unassembled WGS sequence"/>
</dbReference>
<evidence type="ECO:0000313" key="2">
    <source>
        <dbReference type="EMBL" id="KAK3176002.1"/>
    </source>
</evidence>
<proteinExistence type="predicted"/>